<evidence type="ECO:0008006" key="2">
    <source>
        <dbReference type="Google" id="ProtNLM"/>
    </source>
</evidence>
<dbReference type="InterPro" id="IPR029061">
    <property type="entry name" value="THDP-binding"/>
</dbReference>
<proteinExistence type="predicted"/>
<gene>
    <name evidence="1" type="ORF">BECKFW1821C_GA0114237_102635</name>
</gene>
<reference evidence="1" key="1">
    <citation type="submission" date="2019-02" db="EMBL/GenBank/DDBJ databases">
        <authorList>
            <person name="Gruber-Vodicka R. H."/>
            <person name="Seah K. B. B."/>
        </authorList>
    </citation>
    <scope>NUCLEOTIDE SEQUENCE</scope>
    <source>
        <strain evidence="1">BECK_BZ131</strain>
    </source>
</reference>
<evidence type="ECO:0000313" key="1">
    <source>
        <dbReference type="EMBL" id="VFJ71295.1"/>
    </source>
</evidence>
<dbReference type="AlphaFoldDB" id="A0A450TSN9"/>
<dbReference type="PANTHER" id="PTHR43825:SF3">
    <property type="entry name" value="PYRUVATE DEHYDROGENASE E1 COMPONENT"/>
    <property type="match status" value="1"/>
</dbReference>
<accession>A0A450TSN9</accession>
<dbReference type="SUPFAM" id="SSF52518">
    <property type="entry name" value="Thiamin diphosphate-binding fold (THDP-binding)"/>
    <property type="match status" value="1"/>
</dbReference>
<name>A0A450TSN9_9GAMM</name>
<organism evidence="1">
    <name type="scientific">Candidatus Kentrum sp. FW</name>
    <dbReference type="NCBI Taxonomy" id="2126338"/>
    <lineage>
        <taxon>Bacteria</taxon>
        <taxon>Pseudomonadati</taxon>
        <taxon>Pseudomonadota</taxon>
        <taxon>Gammaproteobacteria</taxon>
        <taxon>Candidatus Kentrum</taxon>
    </lineage>
</organism>
<dbReference type="EMBL" id="CAADFE010000026">
    <property type="protein sequence ID" value="VFJ71295.1"/>
    <property type="molecule type" value="Genomic_DNA"/>
</dbReference>
<protein>
    <recommendedName>
        <fullName evidence="2">Pyruvate dehydrogenase E1 component</fullName>
    </recommendedName>
</protein>
<dbReference type="PANTHER" id="PTHR43825">
    <property type="entry name" value="PYRUVATE DEHYDROGENASE E1 COMPONENT"/>
    <property type="match status" value="1"/>
</dbReference>
<sequence>MDGFSEGCSGTGWRLARRFSAERIARSGISGRGENTFFAQHAVYKYDFSLAARENLDNLIFVINCNLQRLDGPIRGNGKIIQELESAFRGTGWNIIKVVWGRHWVTNLP</sequence>
<dbReference type="Gene3D" id="3.40.50.970">
    <property type="match status" value="1"/>
</dbReference>
<dbReference type="InterPro" id="IPR051157">
    <property type="entry name" value="PDH/Transketolase"/>
</dbReference>